<feature type="chain" id="PRO_5011594679" description="DUF5689 domain-containing protein" evidence="1">
    <location>
        <begin position="24"/>
        <end position="468"/>
    </location>
</feature>
<dbReference type="STRING" id="623281.SAMN05421747_102343"/>
<evidence type="ECO:0000313" key="4">
    <source>
        <dbReference type="Proteomes" id="UP000199577"/>
    </source>
</evidence>
<evidence type="ECO:0000256" key="1">
    <source>
        <dbReference type="SAM" id="SignalP"/>
    </source>
</evidence>
<dbReference type="InterPro" id="IPR043744">
    <property type="entry name" value="DUF5689"/>
</dbReference>
<dbReference type="AlphaFoldDB" id="A0A1I1FBT0"/>
<name>A0A1I1FBT0_9SPHI</name>
<evidence type="ECO:0000313" key="3">
    <source>
        <dbReference type="EMBL" id="SFB96386.1"/>
    </source>
</evidence>
<reference evidence="3 4" key="1">
    <citation type="submission" date="2016-10" db="EMBL/GenBank/DDBJ databases">
        <authorList>
            <person name="de Groot N.N."/>
        </authorList>
    </citation>
    <scope>NUCLEOTIDE SEQUENCE [LARGE SCALE GENOMIC DNA]</scope>
    <source>
        <strain evidence="3 4">DSM 22900</strain>
    </source>
</reference>
<proteinExistence type="predicted"/>
<dbReference type="Proteomes" id="UP000199577">
    <property type="component" value="Unassembled WGS sequence"/>
</dbReference>
<dbReference type="RefSeq" id="WP_090971630.1">
    <property type="nucleotide sequence ID" value="NZ_FOLL01000002.1"/>
</dbReference>
<dbReference type="Pfam" id="PF18942">
    <property type="entry name" value="DUF5689"/>
    <property type="match status" value="1"/>
</dbReference>
<evidence type="ECO:0000259" key="2">
    <source>
        <dbReference type="Pfam" id="PF18942"/>
    </source>
</evidence>
<dbReference type="OrthoDB" id="1111074at2"/>
<feature type="signal peptide" evidence="1">
    <location>
        <begin position="1"/>
        <end position="23"/>
    </location>
</feature>
<accession>A0A1I1FBT0</accession>
<organism evidence="3 4">
    <name type="scientific">Parapedobacter composti</name>
    <dbReference type="NCBI Taxonomy" id="623281"/>
    <lineage>
        <taxon>Bacteria</taxon>
        <taxon>Pseudomonadati</taxon>
        <taxon>Bacteroidota</taxon>
        <taxon>Sphingobacteriia</taxon>
        <taxon>Sphingobacteriales</taxon>
        <taxon>Sphingobacteriaceae</taxon>
        <taxon>Parapedobacter</taxon>
    </lineage>
</organism>
<keyword evidence="1" id="KW-0732">Signal</keyword>
<keyword evidence="4" id="KW-1185">Reference proteome</keyword>
<dbReference type="PROSITE" id="PS51257">
    <property type="entry name" value="PROKAR_LIPOPROTEIN"/>
    <property type="match status" value="1"/>
</dbReference>
<sequence length="468" mass="51128">MKKTVKFCLVALSLSFLATSCNKDSPSPQEQEIPERISIEKLKTDFSGKGIISSDSRFFVTGVVITDAQEKNIENNRFIVQDGNTGQGIVVETRSAHGFSFGDSVKISIAGGVIEAASEEIFKLASDQRAEKVGTGTITARSVTVEQLLSGTQPWQSILVKLGPGSFSGGEGYYSGKLTYDDGTGSVQSNIMDEAAFRGRVYPLSVVQFTGVVRKIADEWRVDIVRQSLVEQPNDLPGITYIYTENFQELEAGTSIAGNRFFEGLSFISGNSNSWLMNYGNMVFRVTGGNSEPSDQAFLENNRAYLYGGVVGGRGYTTESGGPLFVNIEKLKGAKMIAINLANSFKDTFDDFPETLDLFDPEKHALRVVTIGLPGNWGKIVSLGDTVRINDQGKFHRIMTTIPDKEGLIECGFTESEADAFLSNPWVGFRLITSLRSTFTTGGSRQMTTPVVVKSIEIGYEQRPDWAN</sequence>
<feature type="domain" description="DUF5689" evidence="2">
    <location>
        <begin position="36"/>
        <end position="224"/>
    </location>
</feature>
<gene>
    <name evidence="3" type="ORF">SAMN05421747_102343</name>
</gene>
<dbReference type="EMBL" id="FOLL01000002">
    <property type="protein sequence ID" value="SFB96386.1"/>
    <property type="molecule type" value="Genomic_DNA"/>
</dbReference>
<protein>
    <recommendedName>
        <fullName evidence="2">DUF5689 domain-containing protein</fullName>
    </recommendedName>
</protein>